<dbReference type="Proteomes" id="UP000266568">
    <property type="component" value="Unassembled WGS sequence"/>
</dbReference>
<dbReference type="Pfam" id="PF10038">
    <property type="entry name" value="DUF2274"/>
    <property type="match status" value="1"/>
</dbReference>
<gene>
    <name evidence="1" type="ORF">DFR49_2533</name>
</gene>
<evidence type="ECO:0000313" key="1">
    <source>
        <dbReference type="EMBL" id="RIA44292.1"/>
    </source>
</evidence>
<evidence type="ECO:0000313" key="2">
    <source>
        <dbReference type="Proteomes" id="UP000266568"/>
    </source>
</evidence>
<comment type="caution">
    <text evidence="1">The sequence shown here is derived from an EMBL/GenBank/DDBJ whole genome shotgun (WGS) entry which is preliminary data.</text>
</comment>
<organism evidence="1 2">
    <name type="scientific">Hephaestia caeni</name>
    <dbReference type="NCBI Taxonomy" id="645617"/>
    <lineage>
        <taxon>Bacteria</taxon>
        <taxon>Pseudomonadati</taxon>
        <taxon>Pseudomonadota</taxon>
        <taxon>Alphaproteobacteria</taxon>
        <taxon>Sphingomonadales</taxon>
        <taxon>Sphingomonadaceae</taxon>
        <taxon>Hephaestia</taxon>
    </lineage>
</organism>
<keyword evidence="2" id="KW-1185">Reference proteome</keyword>
<dbReference type="EMBL" id="QXDC01000003">
    <property type="protein sequence ID" value="RIA44292.1"/>
    <property type="molecule type" value="Genomic_DNA"/>
</dbReference>
<name>A0A397P4Y1_9SPHN</name>
<reference evidence="1 2" key="1">
    <citation type="submission" date="2018-08" db="EMBL/GenBank/DDBJ databases">
        <title>Genomic Encyclopedia of Type Strains, Phase IV (KMG-IV): sequencing the most valuable type-strain genomes for metagenomic binning, comparative biology and taxonomic classification.</title>
        <authorList>
            <person name="Goeker M."/>
        </authorList>
    </citation>
    <scope>NUCLEOTIDE SEQUENCE [LARGE SCALE GENOMIC DNA]</scope>
    <source>
        <strain evidence="1 2">DSM 25527</strain>
    </source>
</reference>
<sequence>MARLKLGPILDDKPVKLTIELPATVHRDLLDYSRVHAAETGLGEPLPPERLIPSMVERFMGSDRGFTRTRK</sequence>
<accession>A0A397P4Y1</accession>
<evidence type="ECO:0008006" key="3">
    <source>
        <dbReference type="Google" id="ProtNLM"/>
    </source>
</evidence>
<dbReference type="AlphaFoldDB" id="A0A397P4Y1"/>
<dbReference type="OrthoDB" id="9803810at2"/>
<proteinExistence type="predicted"/>
<protein>
    <recommendedName>
        <fullName evidence="3">DUF2274 domain-containing protein</fullName>
    </recommendedName>
</protein>
<dbReference type="InterPro" id="IPR018733">
    <property type="entry name" value="DUF2274"/>
</dbReference>
<dbReference type="RefSeq" id="WP_119035962.1">
    <property type="nucleotide sequence ID" value="NZ_QXDC01000003.1"/>
</dbReference>